<dbReference type="SUPFAM" id="SSF52047">
    <property type="entry name" value="RNI-like"/>
    <property type="match status" value="1"/>
</dbReference>
<organism evidence="1 2">
    <name type="scientific">Trifolium medium</name>
    <dbReference type="NCBI Taxonomy" id="97028"/>
    <lineage>
        <taxon>Eukaryota</taxon>
        <taxon>Viridiplantae</taxon>
        <taxon>Streptophyta</taxon>
        <taxon>Embryophyta</taxon>
        <taxon>Tracheophyta</taxon>
        <taxon>Spermatophyta</taxon>
        <taxon>Magnoliopsida</taxon>
        <taxon>eudicotyledons</taxon>
        <taxon>Gunneridae</taxon>
        <taxon>Pentapetalae</taxon>
        <taxon>rosids</taxon>
        <taxon>fabids</taxon>
        <taxon>Fabales</taxon>
        <taxon>Fabaceae</taxon>
        <taxon>Papilionoideae</taxon>
        <taxon>50 kb inversion clade</taxon>
        <taxon>NPAAA clade</taxon>
        <taxon>Hologalegina</taxon>
        <taxon>IRL clade</taxon>
        <taxon>Trifolieae</taxon>
        <taxon>Trifolium</taxon>
    </lineage>
</organism>
<keyword evidence="2" id="KW-1185">Reference proteome</keyword>
<dbReference type="AlphaFoldDB" id="A0A392NC93"/>
<dbReference type="EMBL" id="LXQA010035058">
    <property type="protein sequence ID" value="MCH97477.1"/>
    <property type="molecule type" value="Genomic_DNA"/>
</dbReference>
<dbReference type="InterPro" id="IPR032675">
    <property type="entry name" value="LRR_dom_sf"/>
</dbReference>
<evidence type="ECO:0000313" key="2">
    <source>
        <dbReference type="Proteomes" id="UP000265520"/>
    </source>
</evidence>
<gene>
    <name evidence="1" type="ORF">A2U01_0018472</name>
</gene>
<proteinExistence type="predicted"/>
<sequence>MLQNCPKLQTLKIVKVSSNYTLQMGKMHRNEEISSYYKDFPVFGNLTSLHLSWWFDLEGFHDWDEVVTMLQNCPKLQILKIVKNVNNQRGMEKLKAIKLSK</sequence>
<feature type="non-terminal residue" evidence="1">
    <location>
        <position position="101"/>
    </location>
</feature>
<accession>A0A392NC93</accession>
<dbReference type="Gene3D" id="3.80.10.10">
    <property type="entry name" value="Ribonuclease Inhibitor"/>
    <property type="match status" value="1"/>
</dbReference>
<comment type="caution">
    <text evidence="1">The sequence shown here is derived from an EMBL/GenBank/DDBJ whole genome shotgun (WGS) entry which is preliminary data.</text>
</comment>
<protein>
    <submittedName>
        <fullName evidence="1">F-box/RNI/FBD-like domain protein</fullName>
    </submittedName>
</protein>
<name>A0A392NC93_9FABA</name>
<evidence type="ECO:0000313" key="1">
    <source>
        <dbReference type="EMBL" id="MCH97477.1"/>
    </source>
</evidence>
<reference evidence="1 2" key="1">
    <citation type="journal article" date="2018" name="Front. Plant Sci.">
        <title>Red Clover (Trifolium pratense) and Zigzag Clover (T. medium) - A Picture of Genomic Similarities and Differences.</title>
        <authorList>
            <person name="Dluhosova J."/>
            <person name="Istvanek J."/>
            <person name="Nedelnik J."/>
            <person name="Repkova J."/>
        </authorList>
    </citation>
    <scope>NUCLEOTIDE SEQUENCE [LARGE SCALE GENOMIC DNA]</scope>
    <source>
        <strain evidence="2">cv. 10/8</strain>
        <tissue evidence="1">Leaf</tissue>
    </source>
</reference>
<dbReference type="Proteomes" id="UP000265520">
    <property type="component" value="Unassembled WGS sequence"/>
</dbReference>